<proteinExistence type="predicted"/>
<dbReference type="RefSeq" id="WP_343863549.1">
    <property type="nucleotide sequence ID" value="NZ_BAAACX010000016.1"/>
</dbReference>
<dbReference type="Proteomes" id="UP001500340">
    <property type="component" value="Unassembled WGS sequence"/>
</dbReference>
<keyword evidence="2" id="KW-1185">Reference proteome</keyword>
<sequence>MKRLNRHIVSLQSRTFLVLVMLACLLTVLSGCMYPGGQEQTNTRSYRESVDRVQRALDQFQTDTGILPIITAGPETPRYEKYRIDMIQMHDKGYIEEIPSAAFEQGGSVYFLVLNEEVDPTVKVMDLLTVQKVNDVQRMVDSYRSKHDGASPVQDGPEAYPGLYMVDLKLAGAQNYKVSSVFSGQEQPFLVDDEGVVYLDYAFDIMQVIDKSQLDAKADQEKDLREYLTDHSYYVPVKSLPYRWLDGVPVAIATGI</sequence>
<evidence type="ECO:0000313" key="1">
    <source>
        <dbReference type="EMBL" id="GAA0403026.1"/>
    </source>
</evidence>
<comment type="caution">
    <text evidence="1">The sequence shown here is derived from an EMBL/GenBank/DDBJ whole genome shotgun (WGS) entry which is preliminary data.</text>
</comment>
<evidence type="ECO:0000313" key="2">
    <source>
        <dbReference type="Proteomes" id="UP001500340"/>
    </source>
</evidence>
<protein>
    <submittedName>
        <fullName evidence="1">Uncharacterized protein</fullName>
    </submittedName>
</protein>
<organism evidence="1 2">
    <name type="scientific">Paenibacillus motobuensis</name>
    <dbReference type="NCBI Taxonomy" id="295324"/>
    <lineage>
        <taxon>Bacteria</taxon>
        <taxon>Bacillati</taxon>
        <taxon>Bacillota</taxon>
        <taxon>Bacilli</taxon>
        <taxon>Bacillales</taxon>
        <taxon>Paenibacillaceae</taxon>
        <taxon>Paenibacillus</taxon>
    </lineage>
</organism>
<reference evidence="1 2" key="1">
    <citation type="journal article" date="2019" name="Int. J. Syst. Evol. Microbiol.">
        <title>The Global Catalogue of Microorganisms (GCM) 10K type strain sequencing project: providing services to taxonomists for standard genome sequencing and annotation.</title>
        <authorList>
            <consortium name="The Broad Institute Genomics Platform"/>
            <consortium name="The Broad Institute Genome Sequencing Center for Infectious Disease"/>
            <person name="Wu L."/>
            <person name="Ma J."/>
        </authorList>
    </citation>
    <scope>NUCLEOTIDE SEQUENCE [LARGE SCALE GENOMIC DNA]</scope>
    <source>
        <strain evidence="1 2">JCM 12774</strain>
    </source>
</reference>
<gene>
    <name evidence="1" type="ORF">GCM10008933_36860</name>
</gene>
<accession>A0ABN0YNX0</accession>
<dbReference type="EMBL" id="BAAACX010000016">
    <property type="protein sequence ID" value="GAA0403026.1"/>
    <property type="molecule type" value="Genomic_DNA"/>
</dbReference>
<dbReference type="PROSITE" id="PS51257">
    <property type="entry name" value="PROKAR_LIPOPROTEIN"/>
    <property type="match status" value="1"/>
</dbReference>
<name>A0ABN0YNX0_9BACL</name>